<evidence type="ECO:0000313" key="5">
    <source>
        <dbReference type="Proteomes" id="UP001274896"/>
    </source>
</evidence>
<dbReference type="InterPro" id="IPR044929">
    <property type="entry name" value="DNA/RNA_non-sp_Endonuclease_sf"/>
</dbReference>
<feature type="domain" description="DNA/RNA non-specific endonuclease/pyrophosphatase/phosphodiesterase" evidence="3">
    <location>
        <begin position="49"/>
        <end position="272"/>
    </location>
</feature>
<dbReference type="PANTHER" id="PTHR21472:SF18">
    <property type="entry name" value="ENDONUCLEASE DOMAIN-CONTAINING 1 PROTEIN"/>
    <property type="match status" value="1"/>
</dbReference>
<evidence type="ECO:0000259" key="3">
    <source>
        <dbReference type="SMART" id="SM00892"/>
    </source>
</evidence>
<dbReference type="GO" id="GO:0016787">
    <property type="term" value="F:hydrolase activity"/>
    <property type="evidence" value="ECO:0007669"/>
    <property type="project" value="InterPro"/>
</dbReference>
<feature type="chain" id="PRO_5042226433" description="Endonuclease" evidence="1">
    <location>
        <begin position="18"/>
        <end position="608"/>
    </location>
</feature>
<comment type="caution">
    <text evidence="4">The sequence shown here is derived from an EMBL/GenBank/DDBJ whole genome shotgun (WGS) entry which is preliminary data.</text>
</comment>
<dbReference type="InterPro" id="IPR039015">
    <property type="entry name" value="ENDOD1"/>
</dbReference>
<dbReference type="SMART" id="SM00477">
    <property type="entry name" value="NUC"/>
    <property type="match status" value="1"/>
</dbReference>
<organism evidence="4 5">
    <name type="scientific">Hemibagrus guttatus</name>
    <dbReference type="NCBI Taxonomy" id="175788"/>
    <lineage>
        <taxon>Eukaryota</taxon>
        <taxon>Metazoa</taxon>
        <taxon>Chordata</taxon>
        <taxon>Craniata</taxon>
        <taxon>Vertebrata</taxon>
        <taxon>Euteleostomi</taxon>
        <taxon>Actinopterygii</taxon>
        <taxon>Neopterygii</taxon>
        <taxon>Teleostei</taxon>
        <taxon>Ostariophysi</taxon>
        <taxon>Siluriformes</taxon>
        <taxon>Bagridae</taxon>
        <taxon>Hemibagrus</taxon>
    </lineage>
</organism>
<dbReference type="Proteomes" id="UP001274896">
    <property type="component" value="Unassembled WGS sequence"/>
</dbReference>
<dbReference type="AlphaFoldDB" id="A0AAE0RBS5"/>
<proteinExistence type="predicted"/>
<gene>
    <name evidence="4" type="ORF">QTP70_002391</name>
</gene>
<reference evidence="4" key="1">
    <citation type="submission" date="2023-06" db="EMBL/GenBank/DDBJ databases">
        <title>Male Hemibagrus guttatus genome.</title>
        <authorList>
            <person name="Bian C."/>
        </authorList>
    </citation>
    <scope>NUCLEOTIDE SEQUENCE</scope>
    <source>
        <strain evidence="4">Male_cb2023</strain>
        <tissue evidence="4">Muscle</tissue>
    </source>
</reference>
<dbReference type="GO" id="GO:0003676">
    <property type="term" value="F:nucleic acid binding"/>
    <property type="evidence" value="ECO:0007669"/>
    <property type="project" value="InterPro"/>
</dbReference>
<dbReference type="InterPro" id="IPR036691">
    <property type="entry name" value="Endo/exonu/phosph_ase_sf"/>
</dbReference>
<dbReference type="Pfam" id="PF01223">
    <property type="entry name" value="Endonuclease_NS"/>
    <property type="match status" value="1"/>
</dbReference>
<dbReference type="SMART" id="SM00892">
    <property type="entry name" value="Endonuclease_NS"/>
    <property type="match status" value="1"/>
</dbReference>
<evidence type="ECO:0000256" key="1">
    <source>
        <dbReference type="SAM" id="SignalP"/>
    </source>
</evidence>
<sequence>MRFALPLLSALLSLCEGDVGDFSQCLNNFYRARPPTGIVGTPICQRYRNIYHFATLYSRERRTPWFSGYVFSAPLGKRPRGEWKYEPQLANSKADGNMVLFPIPPAKLDQNVVESQAVQKDYTNSSYTRGHLNPNQHHNDTISRRATFTLTNVVPQKAESNDGPWEKLESHVSKILQVYCLGEAYIVTGVIPYEKDRWLKDEGRVAIPEYMWSAYCCQNYSQNLPESLKGMFPTFGAIGRNDPNSTQEIVPVDPHQKKEKQGYDVGCELEEKERFWSELDEVMESIPTGERVVIGADFNGHVGEGNTGDEEVMGKFGVKERNLEGQMVVDFAKRMDMAVVNTYFQKREEHRVTYKSGGRRTQVDYILCRRDNLKEISDCKMVVGESVARQHRMVVCRMTLMVCKKKRSKVEIEKKTKWWKLKKEECCEEFRQKLRQALGGQVVLPDDWETTAEVIRETGRKVLGVSSGRRKEDKETWWWNEEVQDSIQRKRLAKKKWDMDRTEENRQEYKGLQRRVKREVSKAKQKAYDELYTRLDTREGEKDLYRLARQRDRDGKDVQQVRVIKDRDGRVLTSEESVQRRWKEYFEELMKMRGKKSRRGELCGTESR</sequence>
<feature type="signal peptide" evidence="1">
    <location>
        <begin position="1"/>
        <end position="17"/>
    </location>
</feature>
<keyword evidence="1" id="KW-0732">Signal</keyword>
<protein>
    <recommendedName>
        <fullName evidence="6">Endonuclease</fullName>
    </recommendedName>
</protein>
<keyword evidence="5" id="KW-1185">Reference proteome</keyword>
<dbReference type="PANTHER" id="PTHR21472">
    <property type="entry name" value="ENDONUCLEASE DOMAIN-CONTAINING 1 PROTEIN ENDOD1"/>
    <property type="match status" value="1"/>
</dbReference>
<dbReference type="InterPro" id="IPR020821">
    <property type="entry name" value="ENPP1-3/EXOG-like_nuc-like"/>
</dbReference>
<evidence type="ECO:0008006" key="6">
    <source>
        <dbReference type="Google" id="ProtNLM"/>
    </source>
</evidence>
<name>A0AAE0RBS5_9TELE</name>
<evidence type="ECO:0000259" key="2">
    <source>
        <dbReference type="SMART" id="SM00477"/>
    </source>
</evidence>
<dbReference type="GO" id="GO:0046872">
    <property type="term" value="F:metal ion binding"/>
    <property type="evidence" value="ECO:0007669"/>
    <property type="project" value="InterPro"/>
</dbReference>
<dbReference type="Gene3D" id="3.60.10.10">
    <property type="entry name" value="Endonuclease/exonuclease/phosphatase"/>
    <property type="match status" value="1"/>
</dbReference>
<dbReference type="InterPro" id="IPR044925">
    <property type="entry name" value="His-Me_finger_sf"/>
</dbReference>
<dbReference type="SUPFAM" id="SSF54060">
    <property type="entry name" value="His-Me finger endonucleases"/>
    <property type="match status" value="1"/>
</dbReference>
<accession>A0AAE0RBS5</accession>
<dbReference type="InterPro" id="IPR001604">
    <property type="entry name" value="Endo_G_ENPP1-like_dom"/>
</dbReference>
<dbReference type="Gene3D" id="3.40.570.10">
    <property type="entry name" value="Extracellular Endonuclease, subunit A"/>
    <property type="match status" value="1"/>
</dbReference>
<dbReference type="EMBL" id="JAUCMX010000003">
    <property type="protein sequence ID" value="KAK3550693.1"/>
    <property type="molecule type" value="Genomic_DNA"/>
</dbReference>
<evidence type="ECO:0000313" key="4">
    <source>
        <dbReference type="EMBL" id="KAK3550693.1"/>
    </source>
</evidence>
<dbReference type="SUPFAM" id="SSF56219">
    <property type="entry name" value="DNase I-like"/>
    <property type="match status" value="1"/>
</dbReference>
<feature type="domain" description="ENPP1-3/EXOG-like endonuclease/phosphodiesterase" evidence="2">
    <location>
        <begin position="50"/>
        <end position="272"/>
    </location>
</feature>